<dbReference type="Proteomes" id="UP001556118">
    <property type="component" value="Unassembled WGS sequence"/>
</dbReference>
<sequence>MLESETVTFRPETILGPLGEELSKADLPPPDTSRWVVRRKAQVVAAVNGGLLSVREACERYDLTLEELASWQRAIDREGMPGLRATRVQHYRQQHERELRGR</sequence>
<accession>A0ABV3REC9</accession>
<evidence type="ECO:0000313" key="2">
    <source>
        <dbReference type="Proteomes" id="UP001556118"/>
    </source>
</evidence>
<proteinExistence type="predicted"/>
<dbReference type="InterPro" id="IPR010921">
    <property type="entry name" value="Trp_repressor/repl_initiator"/>
</dbReference>
<keyword evidence="2" id="KW-1185">Reference proteome</keyword>
<dbReference type="Pfam" id="PF06627">
    <property type="entry name" value="DUF1153"/>
    <property type="match status" value="1"/>
</dbReference>
<protein>
    <submittedName>
        <fullName evidence="1">DUF1153 domain-containing protein</fullName>
    </submittedName>
</protein>
<evidence type="ECO:0000313" key="1">
    <source>
        <dbReference type="EMBL" id="MEW9856198.1"/>
    </source>
</evidence>
<dbReference type="SUPFAM" id="SSF48295">
    <property type="entry name" value="TrpR-like"/>
    <property type="match status" value="1"/>
</dbReference>
<dbReference type="RefSeq" id="WP_367774534.1">
    <property type="nucleotide sequence ID" value="NZ_JBFNXR010000051.1"/>
</dbReference>
<dbReference type="Gene3D" id="1.10.10.10">
    <property type="entry name" value="Winged helix-like DNA-binding domain superfamily/Winged helix DNA-binding domain"/>
    <property type="match status" value="1"/>
</dbReference>
<dbReference type="InterPro" id="IPR036388">
    <property type="entry name" value="WH-like_DNA-bd_sf"/>
</dbReference>
<dbReference type="EMBL" id="JBFNXR010000051">
    <property type="protein sequence ID" value="MEW9856198.1"/>
    <property type="molecule type" value="Genomic_DNA"/>
</dbReference>
<organism evidence="1 2">
    <name type="scientific">Novosphingobium rhizovicinum</name>
    <dbReference type="NCBI Taxonomy" id="3228928"/>
    <lineage>
        <taxon>Bacteria</taxon>
        <taxon>Pseudomonadati</taxon>
        <taxon>Pseudomonadota</taxon>
        <taxon>Alphaproteobacteria</taxon>
        <taxon>Sphingomonadales</taxon>
        <taxon>Sphingomonadaceae</taxon>
        <taxon>Novosphingobium</taxon>
    </lineage>
</organism>
<gene>
    <name evidence="1" type="ORF">ABUH87_13740</name>
</gene>
<name>A0ABV3REC9_9SPHN</name>
<reference evidence="1 2" key="1">
    <citation type="submission" date="2024-06" db="EMBL/GenBank/DDBJ databases">
        <title>Novosphingobium rhizovicinus M1R2S20.</title>
        <authorList>
            <person name="Sun J.-Q."/>
        </authorList>
    </citation>
    <scope>NUCLEOTIDE SEQUENCE [LARGE SCALE GENOMIC DNA]</scope>
    <source>
        <strain evidence="1 2">M1R2S20</strain>
    </source>
</reference>
<dbReference type="InterPro" id="IPR009534">
    <property type="entry name" value="DUF1153"/>
</dbReference>
<comment type="caution">
    <text evidence="1">The sequence shown here is derived from an EMBL/GenBank/DDBJ whole genome shotgun (WGS) entry which is preliminary data.</text>
</comment>